<proteinExistence type="predicted"/>
<keyword evidence="2" id="KW-1185">Reference proteome</keyword>
<organism evidence="1 2">
    <name type="scientific">Asaia lannensis NBRC 102526</name>
    <dbReference type="NCBI Taxonomy" id="1307926"/>
    <lineage>
        <taxon>Bacteria</taxon>
        <taxon>Pseudomonadati</taxon>
        <taxon>Pseudomonadota</taxon>
        <taxon>Alphaproteobacteria</taxon>
        <taxon>Acetobacterales</taxon>
        <taxon>Acetobacteraceae</taxon>
        <taxon>Asaia</taxon>
    </lineage>
</organism>
<dbReference type="Gene3D" id="1.10.357.10">
    <property type="entry name" value="Tetracycline Repressor, domain 2"/>
    <property type="match status" value="1"/>
</dbReference>
<dbReference type="RefSeq" id="WP_252849623.1">
    <property type="nucleotide sequence ID" value="NZ_BAPW01000004.1"/>
</dbReference>
<name>A0ABT1CI55_9PROT</name>
<sequence>MSDNKKKSELLFAQSAAAILNVKWNFQESEEPDFLVSSSDGNFGLEVTECSSGKIGKGGSVERKDAAFRKKKMSDMQACLLKKYPEIEKWNLQYINEWNIDINSHIICAIEKALKDESKTIGYPIFPENKGSLDFRYIMIQKDKSNGRGCWIFSADNSPVRVIADYPLERAIKAKKEKLPAYRNKSNDTRLLVVATPFESGANVSLGLEEIPDLHGFNKIYFMHFPNYIIEYYMDQNGSVSQKEYTLTGRTAESAIEESARMRGMSALNCMDPAHSLREAVNLLVTGTVDSLVDPKGDVGCLFNIDITTNHPDYKDHARDLAQRRSIFGKLLSVRLQKWLQLDQAEALSASIVNVMQNIANQAREGSDRDALLIFAADAVRAITDAEDQLSPPS</sequence>
<gene>
    <name evidence="1" type="ORF">NF685_11000</name>
</gene>
<accession>A0ABT1CI55</accession>
<protein>
    <submittedName>
        <fullName evidence="1">Uncharacterized protein</fullName>
    </submittedName>
</protein>
<dbReference type="Proteomes" id="UP001523401">
    <property type="component" value="Unassembled WGS sequence"/>
</dbReference>
<evidence type="ECO:0000313" key="1">
    <source>
        <dbReference type="EMBL" id="MCO6160556.1"/>
    </source>
</evidence>
<reference evidence="1 2" key="1">
    <citation type="submission" date="2022-06" db="EMBL/GenBank/DDBJ databases">
        <title>Whole-genome of Asaia lannensis strain LMG 27011T.</title>
        <authorList>
            <person name="Sombolestani A."/>
        </authorList>
    </citation>
    <scope>NUCLEOTIDE SEQUENCE [LARGE SCALE GENOMIC DNA]</scope>
    <source>
        <strain evidence="1 2">NBRC 102526</strain>
    </source>
</reference>
<evidence type="ECO:0000313" key="2">
    <source>
        <dbReference type="Proteomes" id="UP001523401"/>
    </source>
</evidence>
<comment type="caution">
    <text evidence="1">The sequence shown here is derived from an EMBL/GenBank/DDBJ whole genome shotgun (WGS) entry which is preliminary data.</text>
</comment>
<dbReference type="EMBL" id="JAMXQU010000008">
    <property type="protein sequence ID" value="MCO6160556.1"/>
    <property type="molecule type" value="Genomic_DNA"/>
</dbReference>